<feature type="transmembrane region" description="Helical" evidence="1">
    <location>
        <begin position="47"/>
        <end position="70"/>
    </location>
</feature>
<keyword evidence="1" id="KW-1133">Transmembrane helix</keyword>
<reference evidence="2 3" key="1">
    <citation type="submission" date="2019-03" db="EMBL/GenBank/DDBJ databases">
        <title>Draft genome of Brevundimonas sp. a heavy metal resistant soil bacteria.</title>
        <authorList>
            <person name="Soto J."/>
        </authorList>
    </citation>
    <scope>NUCLEOTIDE SEQUENCE [LARGE SCALE GENOMIC DNA]</scope>
    <source>
        <strain evidence="2 3">B-10</strain>
    </source>
</reference>
<sequence>MIEGFECGLRIRDETDLPSATKGMVLLPVDTEILVQSIERAFRRLRIVAFGAALAGMVALAALVIALWGAG</sequence>
<dbReference type="Proteomes" id="UP000298216">
    <property type="component" value="Unassembled WGS sequence"/>
</dbReference>
<name>A0A4Y9RYH2_9CAUL</name>
<evidence type="ECO:0000313" key="2">
    <source>
        <dbReference type="EMBL" id="TFW14220.1"/>
    </source>
</evidence>
<keyword evidence="1" id="KW-0812">Transmembrane</keyword>
<keyword evidence="1" id="KW-0472">Membrane</keyword>
<gene>
    <name evidence="2" type="ORF">EGY25_03185</name>
</gene>
<evidence type="ECO:0000313" key="3">
    <source>
        <dbReference type="Proteomes" id="UP000298216"/>
    </source>
</evidence>
<protein>
    <submittedName>
        <fullName evidence="2">Uncharacterized protein</fullName>
    </submittedName>
</protein>
<keyword evidence="3" id="KW-1185">Reference proteome</keyword>
<dbReference type="RefSeq" id="WP_135193608.1">
    <property type="nucleotide sequence ID" value="NZ_SPVH01000002.1"/>
</dbReference>
<comment type="caution">
    <text evidence="2">The sequence shown here is derived from an EMBL/GenBank/DDBJ whole genome shotgun (WGS) entry which is preliminary data.</text>
</comment>
<proteinExistence type="predicted"/>
<dbReference type="EMBL" id="SPVH01000002">
    <property type="protein sequence ID" value="TFW14220.1"/>
    <property type="molecule type" value="Genomic_DNA"/>
</dbReference>
<evidence type="ECO:0000256" key="1">
    <source>
        <dbReference type="SAM" id="Phobius"/>
    </source>
</evidence>
<dbReference type="AlphaFoldDB" id="A0A4Y9RYH2"/>
<accession>A0A4Y9RYH2</accession>
<organism evidence="2 3">
    <name type="scientific">Brevundimonas intermedia</name>
    <dbReference type="NCBI Taxonomy" id="74315"/>
    <lineage>
        <taxon>Bacteria</taxon>
        <taxon>Pseudomonadati</taxon>
        <taxon>Pseudomonadota</taxon>
        <taxon>Alphaproteobacteria</taxon>
        <taxon>Caulobacterales</taxon>
        <taxon>Caulobacteraceae</taxon>
        <taxon>Brevundimonas</taxon>
    </lineage>
</organism>